<feature type="DNA-binding region" description="H-T-H motif" evidence="2">
    <location>
        <begin position="29"/>
        <end position="48"/>
    </location>
</feature>
<evidence type="ECO:0000256" key="1">
    <source>
        <dbReference type="ARBA" id="ARBA00023125"/>
    </source>
</evidence>
<dbReference type="RefSeq" id="WP_269127784.1">
    <property type="nucleotide sequence ID" value="NZ_JAPUBN010000024.1"/>
</dbReference>
<feature type="domain" description="HTH tetR-type" evidence="3">
    <location>
        <begin position="6"/>
        <end position="66"/>
    </location>
</feature>
<dbReference type="SUPFAM" id="SSF46689">
    <property type="entry name" value="Homeodomain-like"/>
    <property type="match status" value="1"/>
</dbReference>
<dbReference type="PANTHER" id="PTHR43479:SF11">
    <property type="entry name" value="ACREF_ENVCD OPERON REPRESSOR-RELATED"/>
    <property type="match status" value="1"/>
</dbReference>
<keyword evidence="5" id="KW-1185">Reference proteome</keyword>
<dbReference type="Proteomes" id="UP001149719">
    <property type="component" value="Unassembled WGS sequence"/>
</dbReference>
<gene>
    <name evidence="4" type="ORF">O1D97_18995</name>
</gene>
<dbReference type="PRINTS" id="PR00455">
    <property type="entry name" value="HTHTETR"/>
</dbReference>
<dbReference type="EMBL" id="JAPUBN010000024">
    <property type="protein sequence ID" value="MCZ2723642.1"/>
    <property type="molecule type" value="Genomic_DNA"/>
</dbReference>
<evidence type="ECO:0000259" key="3">
    <source>
        <dbReference type="PROSITE" id="PS50977"/>
    </source>
</evidence>
<evidence type="ECO:0000313" key="4">
    <source>
        <dbReference type="EMBL" id="MCZ2723642.1"/>
    </source>
</evidence>
<dbReference type="InterPro" id="IPR050624">
    <property type="entry name" value="HTH-type_Tx_Regulator"/>
</dbReference>
<organism evidence="4 5">
    <name type="scientific">Marinomonas phaeophyticola</name>
    <dbReference type="NCBI Taxonomy" id="3004091"/>
    <lineage>
        <taxon>Bacteria</taxon>
        <taxon>Pseudomonadati</taxon>
        <taxon>Pseudomonadota</taxon>
        <taxon>Gammaproteobacteria</taxon>
        <taxon>Oceanospirillales</taxon>
        <taxon>Oceanospirillaceae</taxon>
        <taxon>Marinomonas</taxon>
    </lineage>
</organism>
<sequence length="182" mass="20897">MARGRPSKKLEIAECAKSIFQKNGYQGTSIDQVVVLSGVSKPTVYSNFASKQILWVEVMKQVITASESAMQNLESHHEHFLDAWIEIWETWSHCDTRLSLYRIMLGEKVKMEAESLTLFSDFEAILFKKLDKLKTNQAPRMDSAHYAVLCFTSHYLFIDSVLYPNPEKITPDVRTLLSRVFS</sequence>
<dbReference type="PROSITE" id="PS50977">
    <property type="entry name" value="HTH_TETR_2"/>
    <property type="match status" value="1"/>
</dbReference>
<keyword evidence="1 2" id="KW-0238">DNA-binding</keyword>
<dbReference type="Gene3D" id="1.10.357.10">
    <property type="entry name" value="Tetracycline Repressor, domain 2"/>
    <property type="match status" value="1"/>
</dbReference>
<accession>A0ABT4JZ16</accession>
<reference evidence="4" key="1">
    <citation type="submission" date="2022-12" db="EMBL/GenBank/DDBJ databases">
        <title>Marinomonas 15G1-11 sp. nov, isolated from marine algae.</title>
        <authorList>
            <person name="Butt M."/>
            <person name="Choi D.G."/>
            <person name="Kim J.M."/>
            <person name="Lee J.K."/>
            <person name="Baek J.H."/>
            <person name="Jeon C.O."/>
        </authorList>
    </citation>
    <scope>NUCLEOTIDE SEQUENCE</scope>
    <source>
        <strain evidence="4">15G1-11</strain>
    </source>
</reference>
<protein>
    <submittedName>
        <fullName evidence="4">TetR/AcrR family transcriptional regulator</fullName>
    </submittedName>
</protein>
<dbReference type="InterPro" id="IPR001647">
    <property type="entry name" value="HTH_TetR"/>
</dbReference>
<proteinExistence type="predicted"/>
<name>A0ABT4JZ16_9GAMM</name>
<evidence type="ECO:0000256" key="2">
    <source>
        <dbReference type="PROSITE-ProRule" id="PRU00335"/>
    </source>
</evidence>
<dbReference type="PANTHER" id="PTHR43479">
    <property type="entry name" value="ACREF/ENVCD OPERON REPRESSOR-RELATED"/>
    <property type="match status" value="1"/>
</dbReference>
<comment type="caution">
    <text evidence="4">The sequence shown here is derived from an EMBL/GenBank/DDBJ whole genome shotgun (WGS) entry which is preliminary data.</text>
</comment>
<dbReference type="InterPro" id="IPR009057">
    <property type="entry name" value="Homeodomain-like_sf"/>
</dbReference>
<dbReference type="Pfam" id="PF00440">
    <property type="entry name" value="TetR_N"/>
    <property type="match status" value="1"/>
</dbReference>
<evidence type="ECO:0000313" key="5">
    <source>
        <dbReference type="Proteomes" id="UP001149719"/>
    </source>
</evidence>